<dbReference type="AlphaFoldDB" id="A0A5B2VYJ9"/>
<gene>
    <name evidence="2" type="ORF">F0L74_12150</name>
</gene>
<sequence length="163" mass="17434">MTLSNIVLAVTATLMALIAGLFYAWSCSVIPGIGRLPDREYLAAIQAMNRAILNPVFFLSFIGTALLLPCCSYLHYSQPASASFWLLVAATLIYIVGGFGLTMVGNVPLNNGLDAFSINGATPEALAAQRLKFEGPWNSLHTVRTIACIVSLVLVVIACIRKS</sequence>
<keyword evidence="3" id="KW-1185">Reference proteome</keyword>
<comment type="caution">
    <text evidence="2">The sequence shown here is derived from an EMBL/GenBank/DDBJ whole genome shotgun (WGS) entry which is preliminary data.</text>
</comment>
<proteinExistence type="predicted"/>
<feature type="transmembrane region" description="Helical" evidence="1">
    <location>
        <begin position="141"/>
        <end position="160"/>
    </location>
</feature>
<accession>A0A5B2VYJ9</accession>
<keyword evidence="1" id="KW-0812">Transmembrane</keyword>
<dbReference type="RefSeq" id="WP_149838133.1">
    <property type="nucleotide sequence ID" value="NZ_VUOC01000002.1"/>
</dbReference>
<keyword evidence="1" id="KW-1133">Transmembrane helix</keyword>
<dbReference type="Pfam" id="PF08592">
    <property type="entry name" value="Anthrone_oxy"/>
    <property type="match status" value="1"/>
</dbReference>
<dbReference type="EMBL" id="VUOC01000002">
    <property type="protein sequence ID" value="KAA2243257.1"/>
    <property type="molecule type" value="Genomic_DNA"/>
</dbReference>
<feature type="transmembrane region" description="Helical" evidence="1">
    <location>
        <begin position="83"/>
        <end position="104"/>
    </location>
</feature>
<dbReference type="InterPro" id="IPR013901">
    <property type="entry name" value="Anthrone_oxy"/>
</dbReference>
<evidence type="ECO:0000313" key="2">
    <source>
        <dbReference type="EMBL" id="KAA2243257.1"/>
    </source>
</evidence>
<protein>
    <submittedName>
        <fullName evidence="2">DUF1772 domain-containing protein</fullName>
    </submittedName>
</protein>
<reference evidence="2 3" key="2">
    <citation type="submission" date="2019-09" db="EMBL/GenBank/DDBJ databases">
        <authorList>
            <person name="Jin C."/>
        </authorList>
    </citation>
    <scope>NUCLEOTIDE SEQUENCE [LARGE SCALE GENOMIC DNA]</scope>
    <source>
        <strain evidence="2 3">BN140078</strain>
    </source>
</reference>
<reference evidence="2 3" key="1">
    <citation type="submission" date="2019-09" db="EMBL/GenBank/DDBJ databases">
        <title>Chitinophaga ginsengihumi sp. nov., isolated from soil of ginseng rhizosphere.</title>
        <authorList>
            <person name="Lee J."/>
        </authorList>
    </citation>
    <scope>NUCLEOTIDE SEQUENCE [LARGE SCALE GENOMIC DNA]</scope>
    <source>
        <strain evidence="2 3">BN140078</strain>
    </source>
</reference>
<feature type="transmembrane region" description="Helical" evidence="1">
    <location>
        <begin position="56"/>
        <end position="76"/>
    </location>
</feature>
<evidence type="ECO:0000256" key="1">
    <source>
        <dbReference type="SAM" id="Phobius"/>
    </source>
</evidence>
<organism evidence="2 3">
    <name type="scientific">Chitinophaga agrisoli</name>
    <dbReference type="NCBI Taxonomy" id="2607653"/>
    <lineage>
        <taxon>Bacteria</taxon>
        <taxon>Pseudomonadati</taxon>
        <taxon>Bacteroidota</taxon>
        <taxon>Chitinophagia</taxon>
        <taxon>Chitinophagales</taxon>
        <taxon>Chitinophagaceae</taxon>
        <taxon>Chitinophaga</taxon>
    </lineage>
</organism>
<evidence type="ECO:0000313" key="3">
    <source>
        <dbReference type="Proteomes" id="UP000324611"/>
    </source>
</evidence>
<dbReference type="Proteomes" id="UP000324611">
    <property type="component" value="Unassembled WGS sequence"/>
</dbReference>
<keyword evidence="1" id="KW-0472">Membrane</keyword>
<name>A0A5B2VYJ9_9BACT</name>